<dbReference type="AlphaFoldDB" id="A0A9P7N9Y9"/>
<sequence>MGDNSPPQKRQKKEPDDGIRSDTASQDDVVEETNELVFSHDPDLRLVVGSDKHVLLVHTCLLDHYCPELKCKATRSPCQAPAERGSEEQQQQQQQQQQLELPEDDITTWNLLCRVIYGRRLAPPERITAQSMLALAILANKYGCGDRLLYGSAYCFQHLHYTDVRDCWPALIAAYMFRQSSYFQKYTKLLTISYRKSFLRFAKDCPDARLGIKLCFIELMNHRATLPQTRADGDPAPDLSRENRTHRRQ</sequence>
<protein>
    <recommendedName>
        <fullName evidence="4">BTB domain-containing protein</fullName>
    </recommendedName>
</protein>
<evidence type="ECO:0000313" key="2">
    <source>
        <dbReference type="EMBL" id="KAG6007392.1"/>
    </source>
</evidence>
<gene>
    <name evidence="2" type="ORF">E4U43_000325</name>
</gene>
<organism evidence="2 3">
    <name type="scientific">Claviceps pusilla</name>
    <dbReference type="NCBI Taxonomy" id="123648"/>
    <lineage>
        <taxon>Eukaryota</taxon>
        <taxon>Fungi</taxon>
        <taxon>Dikarya</taxon>
        <taxon>Ascomycota</taxon>
        <taxon>Pezizomycotina</taxon>
        <taxon>Sordariomycetes</taxon>
        <taxon>Hypocreomycetidae</taxon>
        <taxon>Hypocreales</taxon>
        <taxon>Clavicipitaceae</taxon>
        <taxon>Claviceps</taxon>
    </lineage>
</organism>
<evidence type="ECO:0000313" key="3">
    <source>
        <dbReference type="Proteomes" id="UP000748025"/>
    </source>
</evidence>
<dbReference type="InterPro" id="IPR011333">
    <property type="entry name" value="SKP1/BTB/POZ_sf"/>
</dbReference>
<evidence type="ECO:0000256" key="1">
    <source>
        <dbReference type="SAM" id="MobiDB-lite"/>
    </source>
</evidence>
<dbReference type="Gene3D" id="3.30.710.10">
    <property type="entry name" value="Potassium Channel Kv1.1, Chain A"/>
    <property type="match status" value="1"/>
</dbReference>
<comment type="caution">
    <text evidence="2">The sequence shown here is derived from an EMBL/GenBank/DDBJ whole genome shotgun (WGS) entry which is preliminary data.</text>
</comment>
<accession>A0A9P7N9Y9</accession>
<evidence type="ECO:0008006" key="4">
    <source>
        <dbReference type="Google" id="ProtNLM"/>
    </source>
</evidence>
<keyword evidence="3" id="KW-1185">Reference proteome</keyword>
<proteinExistence type="predicted"/>
<reference evidence="2" key="1">
    <citation type="journal article" date="2020" name="bioRxiv">
        <title>Whole genome comparisons of ergot fungi reveals the divergence and evolution of species within the genus Claviceps are the result of varying mechanisms driving genome evolution and host range expansion.</title>
        <authorList>
            <person name="Wyka S.A."/>
            <person name="Mondo S.J."/>
            <person name="Liu M."/>
            <person name="Dettman J."/>
            <person name="Nalam V."/>
            <person name="Broders K.D."/>
        </authorList>
    </citation>
    <scope>NUCLEOTIDE SEQUENCE</scope>
    <source>
        <strain evidence="2">CCC 602</strain>
    </source>
</reference>
<dbReference type="Proteomes" id="UP000748025">
    <property type="component" value="Unassembled WGS sequence"/>
</dbReference>
<feature type="region of interest" description="Disordered" evidence="1">
    <location>
        <begin position="227"/>
        <end position="249"/>
    </location>
</feature>
<feature type="region of interest" description="Disordered" evidence="1">
    <location>
        <begin position="1"/>
        <end position="28"/>
    </location>
</feature>
<dbReference type="OrthoDB" id="5275938at2759"/>
<dbReference type="EMBL" id="SRPW01001091">
    <property type="protein sequence ID" value="KAG6007392.1"/>
    <property type="molecule type" value="Genomic_DNA"/>
</dbReference>
<name>A0A9P7N9Y9_9HYPO</name>